<reference evidence="3" key="1">
    <citation type="submission" date="2016-04" db="EMBL/GenBank/DDBJ databases">
        <authorList>
            <person name="Evans L.H."/>
            <person name="Alamgir A."/>
            <person name="Owens N."/>
            <person name="Weber N.D."/>
            <person name="Virtaneva K."/>
            <person name="Barbian K."/>
            <person name="Babar A."/>
            <person name="Rosenke K."/>
        </authorList>
    </citation>
    <scope>NUCLEOTIDE SEQUENCE</scope>
    <source>
        <strain evidence="3">86</strain>
    </source>
</reference>
<dbReference type="AlphaFoldDB" id="A0A212KCX2"/>
<sequence length="89" mass="8953">MGLRVRKIARLLPGVRLNLSKSGASLSLGGRGLSVNLGRGGVRTTAGVPGSGLSYSTRAPWSGGGTARTLAFVAALVALAILAWFAFAA</sequence>
<dbReference type="EMBL" id="FLUO01000001">
    <property type="protein sequence ID" value="SBW09550.1"/>
    <property type="molecule type" value="Genomic_DNA"/>
</dbReference>
<evidence type="ECO:0000259" key="2">
    <source>
        <dbReference type="Pfam" id="PF14020"/>
    </source>
</evidence>
<gene>
    <name evidence="3" type="ORF">KL86APRO_12620</name>
</gene>
<dbReference type="Pfam" id="PF14020">
    <property type="entry name" value="DUF4236"/>
    <property type="match status" value="1"/>
</dbReference>
<proteinExistence type="predicted"/>
<accession>A0A212KCX2</accession>
<name>A0A212KCX2_9PROT</name>
<dbReference type="InterPro" id="IPR025330">
    <property type="entry name" value="DUF4236"/>
</dbReference>
<feature type="transmembrane region" description="Helical" evidence="1">
    <location>
        <begin position="69"/>
        <end position="87"/>
    </location>
</feature>
<organism evidence="3">
    <name type="scientific">uncultured Alphaproteobacteria bacterium</name>
    <dbReference type="NCBI Taxonomy" id="91750"/>
    <lineage>
        <taxon>Bacteria</taxon>
        <taxon>Pseudomonadati</taxon>
        <taxon>Pseudomonadota</taxon>
        <taxon>Alphaproteobacteria</taxon>
        <taxon>environmental samples</taxon>
    </lineage>
</organism>
<keyword evidence="1" id="KW-0812">Transmembrane</keyword>
<protein>
    <recommendedName>
        <fullName evidence="2">DUF4236 domain-containing protein</fullName>
    </recommendedName>
</protein>
<evidence type="ECO:0000256" key="1">
    <source>
        <dbReference type="SAM" id="Phobius"/>
    </source>
</evidence>
<feature type="domain" description="DUF4236" evidence="2">
    <location>
        <begin position="3"/>
        <end position="56"/>
    </location>
</feature>
<keyword evidence="1" id="KW-1133">Transmembrane helix</keyword>
<keyword evidence="1" id="KW-0472">Membrane</keyword>
<evidence type="ECO:0000313" key="3">
    <source>
        <dbReference type="EMBL" id="SBW09550.1"/>
    </source>
</evidence>